<dbReference type="PIRSF" id="PIRSF018266">
    <property type="entry name" value="FecR"/>
    <property type="match status" value="1"/>
</dbReference>
<accession>A0A1V9E1D1</accession>
<comment type="caution">
    <text evidence="4">The sequence shown here is derived from an EMBL/GenBank/DDBJ whole genome shotgun (WGS) entry which is preliminary data.</text>
</comment>
<keyword evidence="5" id="KW-1185">Reference proteome</keyword>
<dbReference type="Gene3D" id="3.55.50.30">
    <property type="match status" value="1"/>
</dbReference>
<dbReference type="STRING" id="354355.SAMN05660816_02167"/>
<dbReference type="EMBL" id="LVXG01000078">
    <property type="protein sequence ID" value="OQP39938.1"/>
    <property type="molecule type" value="Genomic_DNA"/>
</dbReference>
<dbReference type="GO" id="GO:0016989">
    <property type="term" value="F:sigma factor antagonist activity"/>
    <property type="evidence" value="ECO:0007669"/>
    <property type="project" value="TreeGrafter"/>
</dbReference>
<dbReference type="Pfam" id="PF16344">
    <property type="entry name" value="FecR_C"/>
    <property type="match status" value="1"/>
</dbReference>
<evidence type="ECO:0000313" key="4">
    <source>
        <dbReference type="EMBL" id="OQP39938.1"/>
    </source>
</evidence>
<dbReference type="Gene3D" id="2.60.120.1440">
    <property type="match status" value="1"/>
</dbReference>
<reference evidence="5" key="1">
    <citation type="submission" date="2016-04" db="EMBL/GenBank/DDBJ databases">
        <authorList>
            <person name="Chen L."/>
            <person name="Zhuang W."/>
            <person name="Wang G."/>
        </authorList>
    </citation>
    <scope>NUCLEOTIDE SEQUENCE [LARGE SCALE GENOMIC DNA]</scope>
    <source>
        <strain evidence="5">17621</strain>
    </source>
</reference>
<keyword evidence="1" id="KW-0812">Transmembrane</keyword>
<sequence length="369" mass="42000">MKDFRLYDISDFVIDEDFIRWVHEQREEDNLFWNTWLQQHPDKHLVVASARRIVESIQFPQSNINEAQVEQEVSRLMNTITSQQIKREPVKETVMVTGFKWWYAAAAILLCVSGTWYFYIRDTRVQPYAYSSMVAAKQLIEHTNTSQKPLVLKLPDGSRITLGAQSRISYAHTFGSADTARNGVTRDVYLLGEAFFEVTKDPQRPFRVFANEIVTKVLGTSFTVRSFEKDTTIQVTVRTGKVSVYPQAATLASSKMSEIILTPNQQLVYERTGQKFQKVLLNNPIIIVPPAVERSLVYDDAPLDKVFGDLSKVYGINIVFDSDLLKKCTVTADLSNEPFYQKLSLICSAIDAHYELIDGQVVIESTGCK</sequence>
<feature type="domain" description="FecR protein" evidence="2">
    <location>
        <begin position="150"/>
        <end position="242"/>
    </location>
</feature>
<name>A0A1V9E1D1_9BACT</name>
<keyword evidence="1" id="KW-0472">Membrane</keyword>
<evidence type="ECO:0008006" key="6">
    <source>
        <dbReference type="Google" id="ProtNLM"/>
    </source>
</evidence>
<dbReference type="AlphaFoldDB" id="A0A1V9E1D1"/>
<organism evidence="4 5">
    <name type="scientific">Niastella yeongjuensis</name>
    <dbReference type="NCBI Taxonomy" id="354355"/>
    <lineage>
        <taxon>Bacteria</taxon>
        <taxon>Pseudomonadati</taxon>
        <taxon>Bacteroidota</taxon>
        <taxon>Chitinophagia</taxon>
        <taxon>Chitinophagales</taxon>
        <taxon>Chitinophagaceae</taxon>
        <taxon>Niastella</taxon>
    </lineage>
</organism>
<dbReference type="RefSeq" id="WP_081204440.1">
    <property type="nucleotide sequence ID" value="NZ_FOCZ01000003.1"/>
</dbReference>
<feature type="domain" description="Protein FecR C-terminal" evidence="3">
    <location>
        <begin position="296"/>
        <end position="363"/>
    </location>
</feature>
<gene>
    <name evidence="4" type="ORF">A4H97_17110</name>
</gene>
<dbReference type="PANTHER" id="PTHR30273">
    <property type="entry name" value="PERIPLASMIC SIGNAL SENSOR AND SIGMA FACTOR ACTIVATOR FECR-RELATED"/>
    <property type="match status" value="1"/>
</dbReference>
<proteinExistence type="predicted"/>
<dbReference type="InterPro" id="IPR012373">
    <property type="entry name" value="Ferrdict_sens_TM"/>
</dbReference>
<feature type="transmembrane region" description="Helical" evidence="1">
    <location>
        <begin position="101"/>
        <end position="119"/>
    </location>
</feature>
<evidence type="ECO:0000259" key="3">
    <source>
        <dbReference type="Pfam" id="PF16344"/>
    </source>
</evidence>
<evidence type="ECO:0000256" key="1">
    <source>
        <dbReference type="SAM" id="Phobius"/>
    </source>
</evidence>
<dbReference type="OrthoDB" id="645173at2"/>
<dbReference type="Pfam" id="PF04773">
    <property type="entry name" value="FecR"/>
    <property type="match status" value="1"/>
</dbReference>
<dbReference type="PANTHER" id="PTHR30273:SF2">
    <property type="entry name" value="PROTEIN FECR"/>
    <property type="match status" value="1"/>
</dbReference>
<evidence type="ECO:0000313" key="5">
    <source>
        <dbReference type="Proteomes" id="UP000192610"/>
    </source>
</evidence>
<keyword evidence="1" id="KW-1133">Transmembrane helix</keyword>
<dbReference type="Proteomes" id="UP000192610">
    <property type="component" value="Unassembled WGS sequence"/>
</dbReference>
<evidence type="ECO:0000259" key="2">
    <source>
        <dbReference type="Pfam" id="PF04773"/>
    </source>
</evidence>
<dbReference type="InterPro" id="IPR032508">
    <property type="entry name" value="FecR_C"/>
</dbReference>
<dbReference type="InterPro" id="IPR006860">
    <property type="entry name" value="FecR"/>
</dbReference>
<protein>
    <recommendedName>
        <fullName evidence="6">FecR protein domain-containing protein</fullName>
    </recommendedName>
</protein>